<feature type="modified residue" description="4-aspartylphosphate" evidence="11">
    <location>
        <position position="1048"/>
    </location>
</feature>
<dbReference type="PROSITE" id="PS50109">
    <property type="entry name" value="HIS_KIN"/>
    <property type="match status" value="1"/>
</dbReference>
<evidence type="ECO:0000256" key="5">
    <source>
        <dbReference type="ARBA" id="ARBA00022679"/>
    </source>
</evidence>
<evidence type="ECO:0000256" key="2">
    <source>
        <dbReference type="ARBA" id="ARBA00004370"/>
    </source>
</evidence>
<keyword evidence="5" id="KW-0808">Transferase</keyword>
<dbReference type="PROSITE" id="PS50112">
    <property type="entry name" value="PAS"/>
    <property type="match status" value="3"/>
</dbReference>
<evidence type="ECO:0000259" key="14">
    <source>
        <dbReference type="PROSITE" id="PS50110"/>
    </source>
</evidence>
<dbReference type="SMART" id="SM00091">
    <property type="entry name" value="PAS"/>
    <property type="match status" value="3"/>
</dbReference>
<dbReference type="InterPro" id="IPR000014">
    <property type="entry name" value="PAS"/>
</dbReference>
<dbReference type="EMBL" id="CADCTW010000141">
    <property type="protein sequence ID" value="CAA9340547.1"/>
    <property type="molecule type" value="Genomic_DNA"/>
</dbReference>
<keyword evidence="6" id="KW-0547">Nucleotide-binding</keyword>
<dbReference type="SUPFAM" id="SSF55874">
    <property type="entry name" value="ATPase domain of HSP90 chaperone/DNA topoisomerase II/histidine kinase"/>
    <property type="match status" value="1"/>
</dbReference>
<evidence type="ECO:0000256" key="8">
    <source>
        <dbReference type="ARBA" id="ARBA00022840"/>
    </source>
</evidence>
<evidence type="ECO:0000256" key="1">
    <source>
        <dbReference type="ARBA" id="ARBA00000085"/>
    </source>
</evidence>
<dbReference type="Pfam" id="PF01590">
    <property type="entry name" value="GAF"/>
    <property type="match status" value="1"/>
</dbReference>
<evidence type="ECO:0000259" key="13">
    <source>
        <dbReference type="PROSITE" id="PS50109"/>
    </source>
</evidence>
<feature type="domain" description="PAC" evidence="16">
    <location>
        <begin position="430"/>
        <end position="480"/>
    </location>
</feature>
<keyword evidence="7" id="KW-0418">Kinase</keyword>
<feature type="domain" description="Response regulatory" evidence="14">
    <location>
        <begin position="999"/>
        <end position="1112"/>
    </location>
</feature>
<feature type="coiled-coil region" evidence="12">
    <location>
        <begin position="712"/>
        <end position="739"/>
    </location>
</feature>
<dbReference type="SMART" id="SM00448">
    <property type="entry name" value="REC"/>
    <property type="match status" value="2"/>
</dbReference>
<dbReference type="FunFam" id="1.10.287.130:FF:000038">
    <property type="entry name" value="Sensory transduction histidine kinase"/>
    <property type="match status" value="1"/>
</dbReference>
<reference evidence="17" key="1">
    <citation type="submission" date="2020-02" db="EMBL/GenBank/DDBJ databases">
        <authorList>
            <person name="Meier V. D."/>
        </authorList>
    </citation>
    <scope>NUCLEOTIDE SEQUENCE</scope>
    <source>
        <strain evidence="17">AVDCRST_MAG68</strain>
    </source>
</reference>
<keyword evidence="8" id="KW-0067">ATP-binding</keyword>
<dbReference type="InterPro" id="IPR001789">
    <property type="entry name" value="Sig_transdc_resp-reg_receiver"/>
</dbReference>
<evidence type="ECO:0000256" key="7">
    <source>
        <dbReference type="ARBA" id="ARBA00022777"/>
    </source>
</evidence>
<dbReference type="InterPro" id="IPR005467">
    <property type="entry name" value="His_kinase_dom"/>
</dbReference>
<dbReference type="PANTHER" id="PTHR43047">
    <property type="entry name" value="TWO-COMPONENT HISTIDINE PROTEIN KINASE"/>
    <property type="match status" value="1"/>
</dbReference>
<dbReference type="SMART" id="SM00387">
    <property type="entry name" value="HATPase_c"/>
    <property type="match status" value="1"/>
</dbReference>
<dbReference type="InterPro" id="IPR035965">
    <property type="entry name" value="PAS-like_dom_sf"/>
</dbReference>
<dbReference type="Pfam" id="PF08447">
    <property type="entry name" value="PAS_3"/>
    <property type="match status" value="1"/>
</dbReference>
<feature type="domain" description="PAS" evidence="15">
    <location>
        <begin position="352"/>
        <end position="423"/>
    </location>
</feature>
<dbReference type="GO" id="GO:0000155">
    <property type="term" value="F:phosphorelay sensor kinase activity"/>
    <property type="evidence" value="ECO:0007669"/>
    <property type="project" value="InterPro"/>
</dbReference>
<keyword evidence="12" id="KW-0175">Coiled coil</keyword>
<dbReference type="InterPro" id="IPR000700">
    <property type="entry name" value="PAS-assoc_C"/>
</dbReference>
<proteinExistence type="predicted"/>
<dbReference type="InterPro" id="IPR013655">
    <property type="entry name" value="PAS_fold_3"/>
</dbReference>
<evidence type="ECO:0000256" key="3">
    <source>
        <dbReference type="ARBA" id="ARBA00012438"/>
    </source>
</evidence>
<feature type="domain" description="PAS" evidence="15">
    <location>
        <begin position="481"/>
        <end position="551"/>
    </location>
</feature>
<dbReference type="SUPFAM" id="SSF55785">
    <property type="entry name" value="PYP-like sensor domain (PAS domain)"/>
    <property type="match status" value="3"/>
</dbReference>
<evidence type="ECO:0000259" key="15">
    <source>
        <dbReference type="PROSITE" id="PS50112"/>
    </source>
</evidence>
<dbReference type="Pfam" id="PF13185">
    <property type="entry name" value="GAF_2"/>
    <property type="match status" value="1"/>
</dbReference>
<evidence type="ECO:0000256" key="11">
    <source>
        <dbReference type="PROSITE-ProRule" id="PRU00169"/>
    </source>
</evidence>
<dbReference type="Pfam" id="PF02518">
    <property type="entry name" value="HATPase_c"/>
    <property type="match status" value="1"/>
</dbReference>
<name>A0A6J4LTP3_9BACT</name>
<gene>
    <name evidence="17" type="ORF">AVDCRST_MAG68-3009</name>
</gene>
<dbReference type="CDD" id="cd16922">
    <property type="entry name" value="HATPase_EvgS-ArcB-TorS-like"/>
    <property type="match status" value="1"/>
</dbReference>
<organism evidence="17">
    <name type="scientific">uncultured Gemmatimonadota bacterium</name>
    <dbReference type="NCBI Taxonomy" id="203437"/>
    <lineage>
        <taxon>Bacteria</taxon>
        <taxon>Pseudomonadati</taxon>
        <taxon>Gemmatimonadota</taxon>
        <taxon>environmental samples</taxon>
    </lineage>
</organism>
<evidence type="ECO:0000256" key="9">
    <source>
        <dbReference type="ARBA" id="ARBA00023012"/>
    </source>
</evidence>
<evidence type="ECO:0000256" key="12">
    <source>
        <dbReference type="SAM" id="Coils"/>
    </source>
</evidence>
<dbReference type="SUPFAM" id="SSF52172">
    <property type="entry name" value="CheY-like"/>
    <property type="match status" value="2"/>
</dbReference>
<dbReference type="InterPro" id="IPR003594">
    <property type="entry name" value="HATPase_dom"/>
</dbReference>
<dbReference type="Gene3D" id="3.30.565.10">
    <property type="entry name" value="Histidine kinase-like ATPase, C-terminal domain"/>
    <property type="match status" value="1"/>
</dbReference>
<evidence type="ECO:0000259" key="16">
    <source>
        <dbReference type="PROSITE" id="PS50113"/>
    </source>
</evidence>
<dbReference type="Pfam" id="PF00989">
    <property type="entry name" value="PAS"/>
    <property type="match status" value="1"/>
</dbReference>
<dbReference type="Pfam" id="PF00512">
    <property type="entry name" value="HisKA"/>
    <property type="match status" value="1"/>
</dbReference>
<dbReference type="CDD" id="cd00082">
    <property type="entry name" value="HisKA"/>
    <property type="match status" value="1"/>
</dbReference>
<sequence length="1209" mass="130938">MSPDPVLAPARLAELRATGLLDSPADEAFDRFTRLAARLLNAPIALVSLVDADRQFFKSHVGLSGAAADTRQTPLSHSYCRHTVATGNTLAIPDARLHPLVHDNPAVAECGAIAYLGAPLHSADGHVLGTLCVVDHRPRSWSAEQTETIEALAASVSTEIRLLRDLAERRAAERALSRQNELLALLHAVAADANQAATLEGAVTACLRRVCEFTGWPVGHAYFADADGALVSSRIWHADGRFDGFRAATGARRFAAGEGLPGHVLATGEPVWREDVAADPGFPRARAAAECGLHGAFAFPVEVRGRVMGVLEFFSEAAAEPEAAVLDVMRHVGTQMGRVAEREEAQEGLRQNEERTRRIVESAHDAFVAIDASGVVVDWNAQAERTFGWRREEAYESRLADLIIPPARREEHLRGMEELLSTGEGSFLNRRVELEAMHRDGTVFPVEMTVAAVPVAGSRIVTAFIHDISERRHAQQEVRRKEEYFRALIEKASDLITILDLEGMFIYESPAVYQLFGYQGEELRGRNAFELIHPEDVGAVLATFGEILSAPGTTAGVDFRFRHSDGSWRWLGARGTNLLGHPAVGGVVVNSRDITASRAADEALRRLASIVESSDDAIISKTLDGTILSWNTGAERIYGYTAEEVVGRSMDLLVPPEAAGDEARIVELIRRGERIRHYETVRLRRDGRRIDVSMTVSLIRDAQGNVTSASSISRNITERKRAEAELVRAKENAEAASLAKSEFLSRMSHELRTPLNSVIGFTNVLRKNKRGTLGDQELGFLDRIASNGVHLLGLINDILDLAKVEAGKAELELGTVALDDTVMSILTELQGAVRDRPVELRSIVPSVLAPLETDAVKLKQVLINLVGNALKFTERGSVTLAVTADAAGRPVRIDVADTGVGIPRDRLSAIFLPFEQAELGTTRRYGGTGLGLAISTSLCDLMGYRLQVRSEEGEGSVFSIILAPNAIPAEEAPAPRAALAAPSPLPARVDEGADFGGRLVLVIDDEADSRILLTHHAEEFGCRTVTAASGEEGLRMARELRPDLITLDLLMPGMNGWNTLRELRADAELRHIPVVVVSMLAEESRRDLEGADELVDKPVGRSTFLSALRRALARAVSRALVVDADEALRNAAAELLREDGVEVMTAAHATEALALLDGFSPDLVLLDIPISLPGGRELIRALHDRTRRAGVAPPVVVAALDRHEAQLAA</sequence>
<dbReference type="PANTHER" id="PTHR43047:SF64">
    <property type="entry name" value="HISTIDINE KINASE CONTAINING CHEY-HOMOLOGOUS RECEIVER DOMAIN AND PAS DOMAIN-RELATED"/>
    <property type="match status" value="1"/>
</dbReference>
<dbReference type="PROSITE" id="PS50113">
    <property type="entry name" value="PAC"/>
    <property type="match status" value="3"/>
</dbReference>
<dbReference type="InterPro" id="IPR004358">
    <property type="entry name" value="Sig_transdc_His_kin-like_C"/>
</dbReference>
<dbReference type="CDD" id="cd00130">
    <property type="entry name" value="PAS"/>
    <property type="match status" value="3"/>
</dbReference>
<keyword evidence="10" id="KW-0472">Membrane</keyword>
<evidence type="ECO:0000313" key="17">
    <source>
        <dbReference type="EMBL" id="CAA9340547.1"/>
    </source>
</evidence>
<dbReference type="Gene3D" id="3.30.450.40">
    <property type="match status" value="2"/>
</dbReference>
<dbReference type="Gene3D" id="1.10.287.130">
    <property type="match status" value="1"/>
</dbReference>
<evidence type="ECO:0000256" key="10">
    <source>
        <dbReference type="ARBA" id="ARBA00023136"/>
    </source>
</evidence>
<evidence type="ECO:0000256" key="4">
    <source>
        <dbReference type="ARBA" id="ARBA00022553"/>
    </source>
</evidence>
<dbReference type="InterPro" id="IPR003661">
    <property type="entry name" value="HisK_dim/P_dom"/>
</dbReference>
<dbReference type="SMART" id="SM00065">
    <property type="entry name" value="GAF"/>
    <property type="match status" value="2"/>
</dbReference>
<feature type="domain" description="Response regulatory" evidence="14">
    <location>
        <begin position="1118"/>
        <end position="1209"/>
    </location>
</feature>
<dbReference type="GO" id="GO:0005524">
    <property type="term" value="F:ATP binding"/>
    <property type="evidence" value="ECO:0007669"/>
    <property type="project" value="UniProtKB-KW"/>
</dbReference>
<feature type="modified residue" description="4-aspartylphosphate" evidence="11">
    <location>
        <position position="1167"/>
    </location>
</feature>
<dbReference type="EC" id="2.7.13.3" evidence="3"/>
<keyword evidence="9" id="KW-0902">Two-component regulatory system</keyword>
<feature type="domain" description="PAC" evidence="16">
    <location>
        <begin position="555"/>
        <end position="606"/>
    </location>
</feature>
<dbReference type="AlphaFoldDB" id="A0A6J4LTP3"/>
<dbReference type="SMART" id="SM00388">
    <property type="entry name" value="HisKA"/>
    <property type="match status" value="1"/>
</dbReference>
<accession>A0A6J4LTP3</accession>
<evidence type="ECO:0000256" key="6">
    <source>
        <dbReference type="ARBA" id="ARBA00022741"/>
    </source>
</evidence>
<dbReference type="GO" id="GO:0006355">
    <property type="term" value="P:regulation of DNA-templated transcription"/>
    <property type="evidence" value="ECO:0007669"/>
    <property type="project" value="InterPro"/>
</dbReference>
<dbReference type="InterPro" id="IPR013767">
    <property type="entry name" value="PAS_fold"/>
</dbReference>
<comment type="catalytic activity">
    <reaction evidence="1">
        <text>ATP + protein L-histidine = ADP + protein N-phospho-L-histidine.</text>
        <dbReference type="EC" id="2.7.13.3"/>
    </reaction>
</comment>
<dbReference type="PROSITE" id="PS50110">
    <property type="entry name" value="RESPONSE_REGULATORY"/>
    <property type="match status" value="2"/>
</dbReference>
<dbReference type="GO" id="GO:0016020">
    <property type="term" value="C:membrane"/>
    <property type="evidence" value="ECO:0007669"/>
    <property type="project" value="UniProtKB-SubCell"/>
</dbReference>
<dbReference type="Pfam" id="PF13426">
    <property type="entry name" value="PAS_9"/>
    <property type="match status" value="1"/>
</dbReference>
<dbReference type="InterPro" id="IPR011006">
    <property type="entry name" value="CheY-like_superfamily"/>
</dbReference>
<feature type="domain" description="PAS" evidence="15">
    <location>
        <begin position="603"/>
        <end position="672"/>
    </location>
</feature>
<dbReference type="InterPro" id="IPR036890">
    <property type="entry name" value="HATPase_C_sf"/>
</dbReference>
<protein>
    <recommendedName>
        <fullName evidence="3">histidine kinase</fullName>
        <ecNumber evidence="3">2.7.13.3</ecNumber>
    </recommendedName>
</protein>
<dbReference type="NCBIfam" id="TIGR00229">
    <property type="entry name" value="sensory_box"/>
    <property type="match status" value="3"/>
</dbReference>
<dbReference type="Pfam" id="PF00072">
    <property type="entry name" value="Response_reg"/>
    <property type="match status" value="2"/>
</dbReference>
<keyword evidence="4 11" id="KW-0597">Phosphoprotein</keyword>
<dbReference type="Gene3D" id="3.30.450.20">
    <property type="entry name" value="PAS domain"/>
    <property type="match status" value="3"/>
</dbReference>
<dbReference type="Gene3D" id="3.40.50.2300">
    <property type="match status" value="2"/>
</dbReference>
<dbReference type="SUPFAM" id="SSF47384">
    <property type="entry name" value="Homodimeric domain of signal transducing histidine kinase"/>
    <property type="match status" value="1"/>
</dbReference>
<feature type="domain" description="Histidine kinase" evidence="13">
    <location>
        <begin position="746"/>
        <end position="966"/>
    </location>
</feature>
<dbReference type="PRINTS" id="PR00344">
    <property type="entry name" value="BCTRLSENSOR"/>
</dbReference>
<dbReference type="InterPro" id="IPR001610">
    <property type="entry name" value="PAC"/>
</dbReference>
<feature type="domain" description="PAC" evidence="16">
    <location>
        <begin position="676"/>
        <end position="728"/>
    </location>
</feature>
<dbReference type="InterPro" id="IPR036097">
    <property type="entry name" value="HisK_dim/P_sf"/>
</dbReference>
<dbReference type="InterPro" id="IPR029016">
    <property type="entry name" value="GAF-like_dom_sf"/>
</dbReference>
<comment type="subcellular location">
    <subcellularLocation>
        <location evidence="2">Membrane</location>
    </subcellularLocation>
</comment>
<dbReference type="InterPro" id="IPR003018">
    <property type="entry name" value="GAF"/>
</dbReference>
<dbReference type="SUPFAM" id="SSF55781">
    <property type="entry name" value="GAF domain-like"/>
    <property type="match status" value="2"/>
</dbReference>
<dbReference type="SMART" id="SM00086">
    <property type="entry name" value="PAC"/>
    <property type="match status" value="3"/>
</dbReference>